<dbReference type="Gene3D" id="1.25.40.10">
    <property type="entry name" value="Tetratricopeptide repeat domain"/>
    <property type="match status" value="3"/>
</dbReference>
<sequence>MPKRCGWCQWPQRGVHYGAVERNRGASYRLDPPPNGSAVVGADTGPGGLLDARNEVVPFHGRIRELGALTRWREEQTRMATLLLHGVAGVGKSRLAAKFVVESRAAGWTVLVARHGEGAADLRPAVSTARLLVVVDDADRWPWPDLRDLLREPWQRTSAESRVLLLSRLTGWWWSSTRQRGTDLGHVMSDLPLVARPEEHAESFALACGRFAEVLGVERPASEPVHADTTFDVHLTALATVLGAAPGSGRSDLVRHLMSRDAVPAGSPRLAEDFLAVVLLDHRIAAEESAKGLATLVQAARRWPHLRRRAETMFTEDPGLARTASASTLLALTEMSSIPLLRAIAPHVFEERRFNGDVLPAVLTRRLVEHAVANGADRLEHAELYGMLAARAALAALRDEALTAAHREVALYRELVADDPAEHRPALADSLGDLGLRYVAVRRPVEALVAAGESVALCEDIVADDPESTPQLAAALEQLSLRCVAVGRREDAVEAVGRATALYQELSARSPGLFRLDFAKAGHQLAVRLFDVGRVSEASEVAGRAVTAWRAVAESDPRYEPEFARMLARIGMVLRTNDMRDEAVEVVEESIVVLRRLVAVNPRGFEPDLAVALVSGSALLLESDRRADAVRLAEEAVAVRRRAAESGLPDDLAALAAALCHLVTTSDRFDDRLAAAEEAVVLLRRSSVHRVELVVALTSLAGVLLYDRRDYEAHRAVDDVLLIVGRLPRQQLAVDGPRLTQAMITLADELSAVRHHGKAVELAEQVVAIWRDLADPAAHLYALHRLALVLHDARRHPEARDVAHTAVVLWHLLRTPEDLTADIGYAEALSNYAKLCAETGTGLDHALDAAHRAVVVARKANSSPAGLTRALTAVDLVLDAAALPS</sequence>
<dbReference type="InterPro" id="IPR011990">
    <property type="entry name" value="TPR-like_helical_dom_sf"/>
</dbReference>
<accession>A0A2T0SSG9</accession>
<name>A0A2T0SSG9_9PSEU</name>
<dbReference type="Proteomes" id="UP000239494">
    <property type="component" value="Unassembled WGS sequence"/>
</dbReference>
<reference evidence="1 2" key="1">
    <citation type="submission" date="2018-03" db="EMBL/GenBank/DDBJ databases">
        <title>Genomic Encyclopedia of Archaeal and Bacterial Type Strains, Phase II (KMG-II): from individual species to whole genera.</title>
        <authorList>
            <person name="Goeker M."/>
        </authorList>
    </citation>
    <scope>NUCLEOTIDE SEQUENCE [LARGE SCALE GENOMIC DNA]</scope>
    <source>
        <strain evidence="1 2">DSM 44720</strain>
    </source>
</reference>
<dbReference type="EMBL" id="PVTF01000012">
    <property type="protein sequence ID" value="PRY36354.1"/>
    <property type="molecule type" value="Genomic_DNA"/>
</dbReference>
<proteinExistence type="predicted"/>
<keyword evidence="2" id="KW-1185">Reference proteome</keyword>
<evidence type="ECO:0000313" key="1">
    <source>
        <dbReference type="EMBL" id="PRY36354.1"/>
    </source>
</evidence>
<dbReference type="SUPFAM" id="SSF48452">
    <property type="entry name" value="TPR-like"/>
    <property type="match status" value="3"/>
</dbReference>
<dbReference type="SUPFAM" id="SSF52540">
    <property type="entry name" value="P-loop containing nucleoside triphosphate hydrolases"/>
    <property type="match status" value="1"/>
</dbReference>
<protein>
    <recommendedName>
        <fullName evidence="3">Tetratricopeptide repeat protein</fullName>
    </recommendedName>
</protein>
<dbReference type="InterPro" id="IPR027417">
    <property type="entry name" value="P-loop_NTPase"/>
</dbReference>
<organism evidence="1 2">
    <name type="scientific">Umezawaea tangerina</name>
    <dbReference type="NCBI Taxonomy" id="84725"/>
    <lineage>
        <taxon>Bacteria</taxon>
        <taxon>Bacillati</taxon>
        <taxon>Actinomycetota</taxon>
        <taxon>Actinomycetes</taxon>
        <taxon>Pseudonocardiales</taxon>
        <taxon>Pseudonocardiaceae</taxon>
        <taxon>Umezawaea</taxon>
    </lineage>
</organism>
<evidence type="ECO:0000313" key="2">
    <source>
        <dbReference type="Proteomes" id="UP000239494"/>
    </source>
</evidence>
<comment type="caution">
    <text evidence="1">The sequence shown here is derived from an EMBL/GenBank/DDBJ whole genome shotgun (WGS) entry which is preliminary data.</text>
</comment>
<evidence type="ECO:0008006" key="3">
    <source>
        <dbReference type="Google" id="ProtNLM"/>
    </source>
</evidence>
<dbReference type="AlphaFoldDB" id="A0A2T0SSG9"/>
<gene>
    <name evidence="1" type="ORF">CLV43_112282</name>
</gene>